<dbReference type="AlphaFoldDB" id="A0AAD4F3R5"/>
<dbReference type="PANTHER" id="PTHR13224">
    <property type="entry name" value="THYROID HORMONE RECEPTOR-ASSOCIATED PROTEIN-RELATED"/>
    <property type="match status" value="1"/>
</dbReference>
<accession>A0AAD4F3R5</accession>
<gene>
    <name evidence="9" type="ORF">NEMBOFW57_002425</name>
</gene>
<keyword evidence="3" id="KW-0805">Transcription regulation</keyword>
<dbReference type="GO" id="GO:0016592">
    <property type="term" value="C:mediator complex"/>
    <property type="evidence" value="ECO:0007669"/>
    <property type="project" value="TreeGrafter"/>
</dbReference>
<protein>
    <recommendedName>
        <fullName evidence="8">Mediator complex subunit 16 C-terminal domain-containing protein</fullName>
    </recommendedName>
</protein>
<evidence type="ECO:0000256" key="7">
    <source>
        <dbReference type="SAM" id="MobiDB-lite"/>
    </source>
</evidence>
<sequence length="163" mass="17535">MHCELDMLLGRNVPRAFTDPAKLYFANYDLIEVEDTPRTLAMRKAMGKYVDVFKRVELTVGPRAKKGLGNGTVSDGNGVGAPAKRTANGEEIRGGHANGVAGMLIYGNWTGIGGSNGPQWRRCVRCGAVMEDIWSGKPGYNFVLTQQRKCVCGGGWGTVPKGS</sequence>
<feature type="domain" description="Mediator complex subunit 16 C-terminal" evidence="8">
    <location>
        <begin position="118"/>
        <end position="156"/>
    </location>
</feature>
<evidence type="ECO:0000313" key="10">
    <source>
        <dbReference type="Proteomes" id="UP001197093"/>
    </source>
</evidence>
<keyword evidence="5" id="KW-0804">Transcription</keyword>
<reference evidence="9" key="1">
    <citation type="submission" date="2023-02" db="EMBL/GenBank/DDBJ databases">
        <authorList>
            <person name="Palmer J.M."/>
        </authorList>
    </citation>
    <scope>NUCLEOTIDE SEQUENCE</scope>
    <source>
        <strain evidence="9">FW57</strain>
    </source>
</reference>
<organism evidence="9 10">
    <name type="scientific">Staphylotrichum longicolle</name>
    <dbReference type="NCBI Taxonomy" id="669026"/>
    <lineage>
        <taxon>Eukaryota</taxon>
        <taxon>Fungi</taxon>
        <taxon>Dikarya</taxon>
        <taxon>Ascomycota</taxon>
        <taxon>Pezizomycotina</taxon>
        <taxon>Sordariomycetes</taxon>
        <taxon>Sordariomycetidae</taxon>
        <taxon>Sordariales</taxon>
        <taxon>Chaetomiaceae</taxon>
        <taxon>Staphylotrichum</taxon>
    </lineage>
</organism>
<evidence type="ECO:0000256" key="2">
    <source>
        <dbReference type="ARBA" id="ARBA00006543"/>
    </source>
</evidence>
<evidence type="ECO:0000256" key="3">
    <source>
        <dbReference type="ARBA" id="ARBA00023015"/>
    </source>
</evidence>
<keyword evidence="6" id="KW-0539">Nucleus</keyword>
<evidence type="ECO:0000256" key="6">
    <source>
        <dbReference type="ARBA" id="ARBA00023242"/>
    </source>
</evidence>
<dbReference type="GO" id="GO:0045893">
    <property type="term" value="P:positive regulation of DNA-templated transcription"/>
    <property type="evidence" value="ECO:0007669"/>
    <property type="project" value="TreeGrafter"/>
</dbReference>
<evidence type="ECO:0000259" key="8">
    <source>
        <dbReference type="Pfam" id="PF20719"/>
    </source>
</evidence>
<evidence type="ECO:0000256" key="1">
    <source>
        <dbReference type="ARBA" id="ARBA00004123"/>
    </source>
</evidence>
<keyword evidence="4" id="KW-0010">Activator</keyword>
<comment type="similarity">
    <text evidence="2">Belongs to the Mediator complex subunit 16 family.</text>
</comment>
<dbReference type="Proteomes" id="UP001197093">
    <property type="component" value="Unassembled WGS sequence"/>
</dbReference>
<evidence type="ECO:0000256" key="5">
    <source>
        <dbReference type="ARBA" id="ARBA00023163"/>
    </source>
</evidence>
<name>A0AAD4F3R5_9PEZI</name>
<dbReference type="EMBL" id="JAHCVI010000001">
    <property type="protein sequence ID" value="KAG7292390.1"/>
    <property type="molecule type" value="Genomic_DNA"/>
</dbReference>
<dbReference type="InterPro" id="IPR048339">
    <property type="entry name" value="Mediator_Med16_C"/>
</dbReference>
<evidence type="ECO:0000256" key="4">
    <source>
        <dbReference type="ARBA" id="ARBA00023159"/>
    </source>
</evidence>
<keyword evidence="10" id="KW-1185">Reference proteome</keyword>
<dbReference type="PANTHER" id="PTHR13224:SF6">
    <property type="entry name" value="MEDIATOR OF RNA POLYMERASE II TRANSCRIPTION SUBUNIT 16"/>
    <property type="match status" value="1"/>
</dbReference>
<dbReference type="Pfam" id="PF20719">
    <property type="entry name" value="Med16_C"/>
    <property type="match status" value="1"/>
</dbReference>
<comment type="subcellular location">
    <subcellularLocation>
        <location evidence="1">Nucleus</location>
    </subcellularLocation>
</comment>
<evidence type="ECO:0000313" key="9">
    <source>
        <dbReference type="EMBL" id="KAG7292390.1"/>
    </source>
</evidence>
<feature type="region of interest" description="Disordered" evidence="7">
    <location>
        <begin position="67"/>
        <end position="92"/>
    </location>
</feature>
<proteinExistence type="inferred from homology"/>
<dbReference type="InterPro" id="IPR048338">
    <property type="entry name" value="Mediator_Med16"/>
</dbReference>
<comment type="caution">
    <text evidence="9">The sequence shown here is derived from an EMBL/GenBank/DDBJ whole genome shotgun (WGS) entry which is preliminary data.</text>
</comment>